<dbReference type="Proteomes" id="UP000324800">
    <property type="component" value="Unassembled WGS sequence"/>
</dbReference>
<comment type="caution">
    <text evidence="2">The sequence shown here is derived from an EMBL/GenBank/DDBJ whole genome shotgun (WGS) entry which is preliminary data.</text>
</comment>
<feature type="non-terminal residue" evidence="2">
    <location>
        <position position="1"/>
    </location>
</feature>
<reference evidence="2 3" key="1">
    <citation type="submission" date="2019-03" db="EMBL/GenBank/DDBJ databases">
        <title>Single cell metagenomics reveals metabolic interactions within the superorganism composed of flagellate Streblomastix strix and complex community of Bacteroidetes bacteria on its surface.</title>
        <authorList>
            <person name="Treitli S.C."/>
            <person name="Kolisko M."/>
            <person name="Husnik F."/>
            <person name="Keeling P."/>
            <person name="Hampl V."/>
        </authorList>
    </citation>
    <scope>NUCLEOTIDE SEQUENCE [LARGE SCALE GENOMIC DNA]</scope>
    <source>
        <strain evidence="2">ST1C</strain>
    </source>
</reference>
<feature type="region of interest" description="Disordered" evidence="1">
    <location>
        <begin position="1"/>
        <end position="50"/>
    </location>
</feature>
<accession>A0A5J4WQ50</accession>
<feature type="compositionally biased region" description="Acidic residues" evidence="1">
    <location>
        <begin position="10"/>
        <end position="25"/>
    </location>
</feature>
<gene>
    <name evidence="2" type="ORF">EZS28_007786</name>
</gene>
<dbReference type="EMBL" id="SNRW01001363">
    <property type="protein sequence ID" value="KAA6396692.1"/>
    <property type="molecule type" value="Genomic_DNA"/>
</dbReference>
<protein>
    <submittedName>
        <fullName evidence="2">Uncharacterized protein</fullName>
    </submittedName>
</protein>
<organism evidence="2 3">
    <name type="scientific">Streblomastix strix</name>
    <dbReference type="NCBI Taxonomy" id="222440"/>
    <lineage>
        <taxon>Eukaryota</taxon>
        <taxon>Metamonada</taxon>
        <taxon>Preaxostyla</taxon>
        <taxon>Oxymonadida</taxon>
        <taxon>Streblomastigidae</taxon>
        <taxon>Streblomastix</taxon>
    </lineage>
</organism>
<evidence type="ECO:0000256" key="1">
    <source>
        <dbReference type="SAM" id="MobiDB-lite"/>
    </source>
</evidence>
<feature type="region of interest" description="Disordered" evidence="1">
    <location>
        <begin position="64"/>
        <end position="84"/>
    </location>
</feature>
<dbReference type="AlphaFoldDB" id="A0A5J4WQ50"/>
<name>A0A5J4WQ50_9EUKA</name>
<evidence type="ECO:0000313" key="2">
    <source>
        <dbReference type="EMBL" id="KAA6396692.1"/>
    </source>
</evidence>
<sequence length="332" mass="38830">GIEGQQFIFEQEEEEEEEEDVDIEQDNNQKEMIVDKTDENIDSKQEQEIEQQIPILEKSSEIEKLKDDSQQVQQQQQSKSISSRIVSTNTNRFNIPISPLFASPNINNPFNTSQQLQQQEKQYKSPNQSIWKQQKSMNKDQQQQQAEMKPFLHLRQRRTKLIHFVTEKPWVAIGSDWPDFWVWKQEARELCSVAKILHQQELYIERALESVSNAAQLNNEEVKGRGMIRLDIENKRRGNLQLGMRSINTWKEIWDWFTDLMLARTLKEEAGKQRKEKENAGRDEDEVLEGGIGVALRSPDMSKCVTLKEFLEANGKQYLSPNTLMKPAVARR</sequence>
<feature type="compositionally biased region" description="Low complexity" evidence="1">
    <location>
        <begin position="70"/>
        <end position="84"/>
    </location>
</feature>
<proteinExistence type="predicted"/>
<feature type="compositionally biased region" description="Basic and acidic residues" evidence="1">
    <location>
        <begin position="27"/>
        <end position="47"/>
    </location>
</feature>
<evidence type="ECO:0000313" key="3">
    <source>
        <dbReference type="Proteomes" id="UP000324800"/>
    </source>
</evidence>